<proteinExistence type="predicted"/>
<reference evidence="1" key="1">
    <citation type="journal article" date="2015" name="Nature">
        <title>Complex archaea that bridge the gap between prokaryotes and eukaryotes.</title>
        <authorList>
            <person name="Spang A."/>
            <person name="Saw J.H."/>
            <person name="Jorgensen S.L."/>
            <person name="Zaremba-Niedzwiedzka K."/>
            <person name="Martijn J."/>
            <person name="Lind A.E."/>
            <person name="van Eijk R."/>
            <person name="Schleper C."/>
            <person name="Guy L."/>
            <person name="Ettema T.J."/>
        </authorList>
    </citation>
    <scope>NUCLEOTIDE SEQUENCE</scope>
</reference>
<comment type="caution">
    <text evidence="1">The sequence shown here is derived from an EMBL/GenBank/DDBJ whole genome shotgun (WGS) entry which is preliminary data.</text>
</comment>
<gene>
    <name evidence="1" type="ORF">LCGC14_1354190</name>
</gene>
<protein>
    <submittedName>
        <fullName evidence="1">Uncharacterized protein</fullName>
    </submittedName>
</protein>
<dbReference type="AlphaFoldDB" id="A0A0F9KAP0"/>
<evidence type="ECO:0000313" key="1">
    <source>
        <dbReference type="EMBL" id="KKM79018.1"/>
    </source>
</evidence>
<name>A0A0F9KAP0_9ZZZZ</name>
<organism evidence="1">
    <name type="scientific">marine sediment metagenome</name>
    <dbReference type="NCBI Taxonomy" id="412755"/>
    <lineage>
        <taxon>unclassified sequences</taxon>
        <taxon>metagenomes</taxon>
        <taxon>ecological metagenomes</taxon>
    </lineage>
</organism>
<sequence length="654" mass="75848">MKSENIKLYKEYKPWFGVNLGDRNLNPVYISLPTPPPKHLVAGFGKHPDDQYFRRLEIPPKLKTLENRIIAELQVANDRDRNIRISEWRIYKEFWDAMSVDRDHYEKEIQFIKNVWWWRTYGYFFYNDGMITFIPPDYFDLLNFWQTPDVNEDTGDHFFEYRDKDRAKYLYKWYLENTTEAFKHYDNDGRAVKVNGRYEMADMGSRVFYGSGEPKTRRSGATIQAIHKIWKISSTKKGAFCTMVSMDGDKAEEHWKKKLVPGWNEYPLWLKPITSSNKRPTKINLETPAQLYGVNEMKSVLNYTKSAGEKKNDGEKIHGMLSDEEGKGGPDVYERWNVNMLTMSLNNGLTIIGWSDHPSTVEIMEGGGLAYYKMMLQSDFYVRYKDKGQTISGLARIFFPNYLGIGGFIDRFGFSVVDTPTERQIRLRPDAKFAKKKRGLKDLMMGERDQLLRSGSAEDMEKYRSMRRKQPMEWDECWLGEAGDIGFDMEKIDKRLAEHRKLKVLNEETIIRGNFIGDILNPIWVTDPDNGRFEISAKLKPGMANQKVSTPMWDAIHGGIFDHYGPELPTNFIGSADVFAFDNKDIAKERAVRDATIDMKLKHIKEAIRSPESGLGALLKEVTSIQTNCASVTAGFKERINHLESKPRKGKKRK</sequence>
<dbReference type="EMBL" id="LAZR01008397">
    <property type="protein sequence ID" value="KKM79018.1"/>
    <property type="molecule type" value="Genomic_DNA"/>
</dbReference>
<accession>A0A0F9KAP0</accession>